<proteinExistence type="predicted"/>
<sequence length="238" mass="26460">MATGEIKVMYLAPLVVGRTHPEFRARWRQHADLAMGLGFWKYMSRYKQCDVLTAGEEGLPEDLLAHFRTADYGGVGQIYFHDAEALGATLSETDDVQTMCVDEVPTFGRELGVNLTGVVQSEVIPGAPGPITVIGAVHRVAGMDRETFSKKWLELGQEVARRPELASRVNRYVHNDAFPEAEYCDGFVELSFADVDNLLAFMGAMQESGLAEAENEFMDRSKMEAVITRETLLYDVVD</sequence>
<dbReference type="InterPro" id="IPR011008">
    <property type="entry name" value="Dimeric_a/b-barrel"/>
</dbReference>
<reference evidence="1" key="1">
    <citation type="submission" date="2020-05" db="EMBL/GenBank/DDBJ databases">
        <authorList>
            <person name="Chiriac C."/>
            <person name="Salcher M."/>
            <person name="Ghai R."/>
            <person name="Kavagutti S V."/>
        </authorList>
    </citation>
    <scope>NUCLEOTIDE SEQUENCE</scope>
</reference>
<protein>
    <submittedName>
        <fullName evidence="1">Unannotated protein</fullName>
    </submittedName>
</protein>
<dbReference type="Gene3D" id="3.30.70.100">
    <property type="match status" value="2"/>
</dbReference>
<dbReference type="GO" id="GO:0016491">
    <property type="term" value="F:oxidoreductase activity"/>
    <property type="evidence" value="ECO:0007669"/>
    <property type="project" value="InterPro"/>
</dbReference>
<dbReference type="EMBL" id="CAFBMX010000010">
    <property type="protein sequence ID" value="CAB4941007.1"/>
    <property type="molecule type" value="Genomic_DNA"/>
</dbReference>
<name>A0A6J7JE41_9ZZZZ</name>
<evidence type="ECO:0000313" key="1">
    <source>
        <dbReference type="EMBL" id="CAB4941007.1"/>
    </source>
</evidence>
<dbReference type="AlphaFoldDB" id="A0A6J7JE41"/>
<organism evidence="1">
    <name type="scientific">freshwater metagenome</name>
    <dbReference type="NCBI Taxonomy" id="449393"/>
    <lineage>
        <taxon>unclassified sequences</taxon>
        <taxon>metagenomes</taxon>
        <taxon>ecological metagenomes</taxon>
    </lineage>
</organism>
<dbReference type="SUPFAM" id="SSF54909">
    <property type="entry name" value="Dimeric alpha+beta barrel"/>
    <property type="match status" value="2"/>
</dbReference>
<accession>A0A6J7JE41</accession>
<gene>
    <name evidence="1" type="ORF">UFOPK3674_01827</name>
</gene>